<dbReference type="Proteomes" id="UP000262379">
    <property type="component" value="Unassembled WGS sequence"/>
</dbReference>
<accession>A0A371XHS5</accession>
<gene>
    <name evidence="2" type="ORF">DY251_03705</name>
</gene>
<keyword evidence="3" id="KW-1185">Reference proteome</keyword>
<feature type="domain" description="Bacteriophage phiJL001 Gp84 C-terminal" evidence="1">
    <location>
        <begin position="193"/>
        <end position="274"/>
    </location>
</feature>
<comment type="caution">
    <text evidence="2">The sequence shown here is derived from an EMBL/GenBank/DDBJ whole genome shotgun (WGS) entry which is preliminary data.</text>
</comment>
<organism evidence="2 3">
    <name type="scientific">Mesorhizobium denitrificans</name>
    <dbReference type="NCBI Taxonomy" id="2294114"/>
    <lineage>
        <taxon>Bacteria</taxon>
        <taxon>Pseudomonadati</taxon>
        <taxon>Pseudomonadota</taxon>
        <taxon>Alphaproteobacteria</taxon>
        <taxon>Hyphomicrobiales</taxon>
        <taxon>Phyllobacteriaceae</taxon>
        <taxon>Mesorhizobium</taxon>
    </lineage>
</organism>
<dbReference type="InterPro" id="IPR011928">
    <property type="entry name" value="Phage_phiJL001_Gp84"/>
</dbReference>
<evidence type="ECO:0000259" key="1">
    <source>
        <dbReference type="Pfam" id="PF09356"/>
    </source>
</evidence>
<dbReference type="InterPro" id="IPR018964">
    <property type="entry name" value="Phage_phiJL001_Gp84_C"/>
</dbReference>
<sequence>MSYPQELRDHLGRTVTTVCRCWRLTRRDGVALGYTDHDMPLTIDGTLCEPQSGFSASEAKRSLGLQVDSVDVEGALSSASISDADISAGLLDGASVETFLVNWRDTAHFTRIGFSVVGKITRRDGSFVAELESRMRSLDQPNGRYVLRRCDAELGDARCKFALGSAHTGTGAVAGLQNKTTISASGLSGFSTGWFTDGLLTWTSGQWNGEQVRVRRHVKADATVTLNLMAGAAVPGVGDTFTIVAGCDKSFASCRTRFSNALNFRGFPHLPGNDLAYSYATDSGNFDGGAVVR</sequence>
<dbReference type="NCBIfam" id="TIGR02218">
    <property type="entry name" value="phg_TIGR02218"/>
    <property type="match status" value="1"/>
</dbReference>
<dbReference type="Pfam" id="PF09356">
    <property type="entry name" value="Phage_BR0599"/>
    <property type="match status" value="1"/>
</dbReference>
<reference evidence="3" key="1">
    <citation type="submission" date="2018-08" db="EMBL/GenBank/DDBJ databases">
        <authorList>
            <person name="Im W.T."/>
        </authorList>
    </citation>
    <scope>NUCLEOTIDE SEQUENCE [LARGE SCALE GENOMIC DNA]</scope>
    <source>
        <strain evidence="3">LA-28</strain>
    </source>
</reference>
<dbReference type="EMBL" id="QURN01000003">
    <property type="protein sequence ID" value="RFC68753.1"/>
    <property type="molecule type" value="Genomic_DNA"/>
</dbReference>
<name>A0A371XHS5_9HYPH</name>
<dbReference type="RefSeq" id="WP_116622521.1">
    <property type="nucleotide sequence ID" value="NZ_QURN01000003.1"/>
</dbReference>
<dbReference type="AlphaFoldDB" id="A0A371XHS5"/>
<evidence type="ECO:0000313" key="3">
    <source>
        <dbReference type="Proteomes" id="UP000262379"/>
    </source>
</evidence>
<dbReference type="Pfam" id="PF09931">
    <property type="entry name" value="Phage_phiJL001_Gp84_N"/>
    <property type="match status" value="1"/>
</dbReference>
<evidence type="ECO:0000313" key="2">
    <source>
        <dbReference type="EMBL" id="RFC68753.1"/>
    </source>
</evidence>
<protein>
    <submittedName>
        <fullName evidence="2">DUF2163 domain-containing protein</fullName>
    </submittedName>
</protein>
<proteinExistence type="predicted"/>